<dbReference type="SMART" id="SM00906">
    <property type="entry name" value="Fungal_trans"/>
    <property type="match status" value="1"/>
</dbReference>
<accession>C4JIC1</accession>
<keyword evidence="4" id="KW-0238">DNA-binding</keyword>
<dbReference type="Proteomes" id="UP000002058">
    <property type="component" value="Unassembled WGS sequence"/>
</dbReference>
<keyword evidence="11" id="KW-1185">Reference proteome</keyword>
<reference evidence="11" key="1">
    <citation type="journal article" date="2009" name="Genome Res.">
        <title>Comparative genomic analyses of the human fungal pathogens Coccidioides and their relatives.</title>
        <authorList>
            <person name="Sharpton T.J."/>
            <person name="Stajich J.E."/>
            <person name="Rounsley S.D."/>
            <person name="Gardner M.J."/>
            <person name="Wortman J.R."/>
            <person name="Jordar V.S."/>
            <person name="Maiti R."/>
            <person name="Kodira C.D."/>
            <person name="Neafsey D.E."/>
            <person name="Zeng Q."/>
            <person name="Hung C.-Y."/>
            <person name="McMahan C."/>
            <person name="Muszewska A."/>
            <person name="Grynberg M."/>
            <person name="Mandel M.A."/>
            <person name="Kellner E.M."/>
            <person name="Barker B.M."/>
            <person name="Galgiani J.N."/>
            <person name="Orbach M.J."/>
            <person name="Kirkland T.N."/>
            <person name="Cole G.T."/>
            <person name="Henn M.R."/>
            <person name="Birren B.W."/>
            <person name="Taylor J.W."/>
        </authorList>
    </citation>
    <scope>NUCLEOTIDE SEQUENCE [LARGE SCALE GENOMIC DNA]</scope>
    <source>
        <strain evidence="11">UAMH 1704</strain>
    </source>
</reference>
<dbReference type="OMA" id="INGPYYS"/>
<dbReference type="PANTHER" id="PTHR31313">
    <property type="entry name" value="TY1 ENHANCER ACTIVATOR"/>
    <property type="match status" value="1"/>
</dbReference>
<evidence type="ECO:0000256" key="2">
    <source>
        <dbReference type="ARBA" id="ARBA00022833"/>
    </source>
</evidence>
<keyword evidence="6" id="KW-0539">Nucleus</keyword>
<dbReference type="HOGENOM" id="CLU_007003_4_1_1"/>
<dbReference type="InterPro" id="IPR051615">
    <property type="entry name" value="Transcr_Regulatory_Elem"/>
</dbReference>
<evidence type="ECO:0000256" key="4">
    <source>
        <dbReference type="ARBA" id="ARBA00023125"/>
    </source>
</evidence>
<dbReference type="GO" id="GO:0008270">
    <property type="term" value="F:zinc ion binding"/>
    <property type="evidence" value="ECO:0007669"/>
    <property type="project" value="InterPro"/>
</dbReference>
<dbReference type="OrthoDB" id="4161332at2759"/>
<evidence type="ECO:0000256" key="3">
    <source>
        <dbReference type="ARBA" id="ARBA00023015"/>
    </source>
</evidence>
<dbReference type="VEuPathDB" id="FungiDB:UREG_02867"/>
<dbReference type="KEGG" id="ure:UREG_02867"/>
<dbReference type="RefSeq" id="XP_002543351.1">
    <property type="nucleotide sequence ID" value="XM_002543305.1"/>
</dbReference>
<keyword evidence="1" id="KW-0479">Metal-binding</keyword>
<dbReference type="PANTHER" id="PTHR31313:SF85">
    <property type="entry name" value="ZN(II)2CYS6 TRANSCRIPTION FACTOR (EUROFUNG)"/>
    <property type="match status" value="1"/>
</dbReference>
<keyword evidence="7" id="KW-0175">Coiled coil</keyword>
<gene>
    <name evidence="10" type="ORF">UREG_02867</name>
</gene>
<evidence type="ECO:0000256" key="5">
    <source>
        <dbReference type="ARBA" id="ARBA00023163"/>
    </source>
</evidence>
<dbReference type="FunCoup" id="C4JIC1">
    <property type="interactions" value="184"/>
</dbReference>
<feature type="coiled-coil region" evidence="7">
    <location>
        <begin position="41"/>
        <end position="68"/>
    </location>
</feature>
<evidence type="ECO:0000256" key="7">
    <source>
        <dbReference type="SAM" id="Coils"/>
    </source>
</evidence>
<dbReference type="GeneID" id="8443480"/>
<evidence type="ECO:0000313" key="11">
    <source>
        <dbReference type="Proteomes" id="UP000002058"/>
    </source>
</evidence>
<feature type="compositionally biased region" description="Polar residues" evidence="8">
    <location>
        <begin position="551"/>
        <end position="562"/>
    </location>
</feature>
<feature type="domain" description="Xylanolytic transcriptional activator regulatory" evidence="9">
    <location>
        <begin position="301"/>
        <end position="379"/>
    </location>
</feature>
<dbReference type="STRING" id="336963.C4JIC1"/>
<organism evidence="10 11">
    <name type="scientific">Uncinocarpus reesii (strain UAMH 1704)</name>
    <dbReference type="NCBI Taxonomy" id="336963"/>
    <lineage>
        <taxon>Eukaryota</taxon>
        <taxon>Fungi</taxon>
        <taxon>Dikarya</taxon>
        <taxon>Ascomycota</taxon>
        <taxon>Pezizomycotina</taxon>
        <taxon>Eurotiomycetes</taxon>
        <taxon>Eurotiomycetidae</taxon>
        <taxon>Onygenales</taxon>
        <taxon>Onygenaceae</taxon>
        <taxon>Uncinocarpus</taxon>
    </lineage>
</organism>
<dbReference type="eggNOG" id="ENOG502RXDV">
    <property type="taxonomic scope" value="Eukaryota"/>
</dbReference>
<dbReference type="GO" id="GO:0006351">
    <property type="term" value="P:DNA-templated transcription"/>
    <property type="evidence" value="ECO:0007669"/>
    <property type="project" value="InterPro"/>
</dbReference>
<evidence type="ECO:0000256" key="8">
    <source>
        <dbReference type="SAM" id="MobiDB-lite"/>
    </source>
</evidence>
<keyword evidence="5" id="KW-0804">Transcription</keyword>
<feature type="region of interest" description="Disordered" evidence="8">
    <location>
        <begin position="569"/>
        <end position="588"/>
    </location>
</feature>
<evidence type="ECO:0000256" key="6">
    <source>
        <dbReference type="ARBA" id="ARBA00023242"/>
    </source>
</evidence>
<proteinExistence type="predicted"/>
<evidence type="ECO:0000259" key="9">
    <source>
        <dbReference type="SMART" id="SM00906"/>
    </source>
</evidence>
<name>C4JIC1_UNCRE</name>
<keyword evidence="2" id="KW-0862">Zinc</keyword>
<evidence type="ECO:0000313" key="10">
    <source>
        <dbReference type="EMBL" id="EEP78018.1"/>
    </source>
</evidence>
<dbReference type="InParanoid" id="C4JIC1"/>
<dbReference type="AlphaFoldDB" id="C4JIC1"/>
<keyword evidence="3" id="KW-0805">Transcription regulation</keyword>
<dbReference type="GO" id="GO:0003677">
    <property type="term" value="F:DNA binding"/>
    <property type="evidence" value="ECO:0007669"/>
    <property type="project" value="UniProtKB-KW"/>
</dbReference>
<protein>
    <recommendedName>
        <fullName evidence="9">Xylanolytic transcriptional activator regulatory domain-containing protein</fullName>
    </recommendedName>
</protein>
<dbReference type="CDD" id="cd12148">
    <property type="entry name" value="fungal_TF_MHR"/>
    <property type="match status" value="1"/>
</dbReference>
<dbReference type="InterPro" id="IPR007219">
    <property type="entry name" value="XnlR_reg_dom"/>
</dbReference>
<sequence>MSETQGLEPSLLEEVFGKETTHADFGSVFPAQSRTPTLSYTKSLENRIAELEAELEAVQNRVREQEGADLKLKVEEPEINAPLERLTRHPSAPQDGKDTLDLARDIEGLTMEDDGRISFHGPTSLFQLPSGIPQEASNPVQAEQEMDGRKERLINNAWRERAFEQLATIPVGVPIALRDRDGDTDLLQEPFHYLLDSHWCWIHPLFNFVYRPAFTRDMKINGPYYSDVLLNAILSHSLRWCKSEPKISRLLDPYDGGTQFFNRAVDGLYESLKHGNGQIPIVQSLLLLSAQECGRGNRTQAWLYSGMAFRLVEDLGITIDSRKYSGSIQFSDEDVEIRNRLFWSCYFWDKLVSLYFGRSPIIQDTPKWWNELPVFLRLTVTDLPAYCPPSHIVTLNCIYHITNILLHRPILCSKPFRSSENAADNANHLVQCLSSATSIISLYDLYRRTFGDSHVVLSLAYSLYTAASIFLLEIQALKYASASTLEKLRYCILALERVRPANPVINTVLGLVEKELQKLHINIMEPIHPDPQPIPSRLTSQHTHEARQLDQHSQQHTLHSPATYTLPPHGAFSITPPPFKEQNSDMSFTMDPSLLNPGEFSQQYDIAPELFEAFSYVEPMTTNVGTDEFDPTWSSSTG</sequence>
<feature type="region of interest" description="Disordered" evidence="8">
    <location>
        <begin position="538"/>
        <end position="562"/>
    </location>
</feature>
<dbReference type="Pfam" id="PF04082">
    <property type="entry name" value="Fungal_trans"/>
    <property type="match status" value="1"/>
</dbReference>
<dbReference type="EMBL" id="CH476615">
    <property type="protein sequence ID" value="EEP78018.1"/>
    <property type="molecule type" value="Genomic_DNA"/>
</dbReference>
<evidence type="ECO:0000256" key="1">
    <source>
        <dbReference type="ARBA" id="ARBA00022723"/>
    </source>
</evidence>